<reference evidence="2 3" key="1">
    <citation type="journal article" date="2009" name="Environ. Microbiol.">
        <title>Genome sequence of Desulfobacterium autotrophicum HRM2, a marine sulfate reducer oxidizing organic carbon completely to carbon dioxide.</title>
        <authorList>
            <person name="Strittmatter A.W."/>
            <person name="Liesegang H."/>
            <person name="Rabus R."/>
            <person name="Decker I."/>
            <person name="Amann J."/>
            <person name="Andres S."/>
            <person name="Henne A."/>
            <person name="Fricke W.F."/>
            <person name="Martinez-Arias R."/>
            <person name="Bartels D."/>
            <person name="Goesmann A."/>
            <person name="Krause L."/>
            <person name="Puehler A."/>
            <person name="Klenk H.P."/>
            <person name="Richter M."/>
            <person name="Schuler M."/>
            <person name="Gloeckner F.O."/>
            <person name="Meyerdierks A."/>
            <person name="Gottschalk G."/>
            <person name="Amann R."/>
        </authorList>
    </citation>
    <scope>NUCLEOTIDE SEQUENCE [LARGE SCALE GENOMIC DNA]</scope>
    <source>
        <strain evidence="3">ATCC 43914 / DSM 3382 / HRM2</strain>
    </source>
</reference>
<protein>
    <submittedName>
        <fullName evidence="2">Uncharacterized protein</fullName>
    </submittedName>
</protein>
<feature type="transmembrane region" description="Helical" evidence="1">
    <location>
        <begin position="31"/>
        <end position="48"/>
    </location>
</feature>
<dbReference type="RefSeq" id="WP_015905133.1">
    <property type="nucleotide sequence ID" value="NC_012108.1"/>
</dbReference>
<feature type="transmembrane region" description="Helical" evidence="1">
    <location>
        <begin position="7"/>
        <end position="25"/>
    </location>
</feature>
<dbReference type="STRING" id="177437.HRM2_32960"/>
<evidence type="ECO:0000313" key="2">
    <source>
        <dbReference type="EMBL" id="ACN16371.1"/>
    </source>
</evidence>
<sequence length="58" mass="6572">MNNFYIFIVRLILGLVFGVLIARIFRPDWSIFAGALTGIGLVGAAYLMEMIKKRKPKK</sequence>
<organism evidence="2 3">
    <name type="scientific">Desulforapulum autotrophicum (strain ATCC 43914 / DSM 3382 / VKM B-1955 / HRM2)</name>
    <name type="common">Desulfobacterium autotrophicum</name>
    <dbReference type="NCBI Taxonomy" id="177437"/>
    <lineage>
        <taxon>Bacteria</taxon>
        <taxon>Pseudomonadati</taxon>
        <taxon>Thermodesulfobacteriota</taxon>
        <taxon>Desulfobacteria</taxon>
        <taxon>Desulfobacterales</taxon>
        <taxon>Desulfobacteraceae</taxon>
        <taxon>Desulforapulum</taxon>
    </lineage>
</organism>
<evidence type="ECO:0000256" key="1">
    <source>
        <dbReference type="SAM" id="Phobius"/>
    </source>
</evidence>
<gene>
    <name evidence="2" type="ordered locus">HRM2_32960</name>
</gene>
<keyword evidence="1" id="KW-1133">Transmembrane helix</keyword>
<keyword evidence="1" id="KW-0472">Membrane</keyword>
<dbReference type="KEGG" id="dat:HRM2_32960"/>
<accession>C0QLR7</accession>
<evidence type="ECO:0000313" key="3">
    <source>
        <dbReference type="Proteomes" id="UP000000442"/>
    </source>
</evidence>
<dbReference type="AlphaFoldDB" id="C0QLR7"/>
<dbReference type="Proteomes" id="UP000000442">
    <property type="component" value="Chromosome"/>
</dbReference>
<dbReference type="EMBL" id="CP001087">
    <property type="protein sequence ID" value="ACN16371.1"/>
    <property type="molecule type" value="Genomic_DNA"/>
</dbReference>
<dbReference type="eggNOG" id="ENOG50337I3">
    <property type="taxonomic scope" value="Bacteria"/>
</dbReference>
<proteinExistence type="predicted"/>
<name>C0QLR7_DESAH</name>
<keyword evidence="1" id="KW-0812">Transmembrane</keyword>
<dbReference type="HOGENOM" id="CLU_210205_0_0_7"/>
<keyword evidence="3" id="KW-1185">Reference proteome</keyword>